<dbReference type="GeneID" id="20322797"/>
<reference evidence="1 2" key="1">
    <citation type="submission" date="2013-11" db="EMBL/GenBank/DDBJ databases">
        <title>Opisthorchis viverrini - life in the bile duct.</title>
        <authorList>
            <person name="Young N.D."/>
            <person name="Nagarajan N."/>
            <person name="Lin S.J."/>
            <person name="Korhonen P.K."/>
            <person name="Jex A.R."/>
            <person name="Hall R.S."/>
            <person name="Safavi-Hemami H."/>
            <person name="Kaewkong W."/>
            <person name="Bertrand D."/>
            <person name="Gao S."/>
            <person name="Seet Q."/>
            <person name="Wongkham S."/>
            <person name="Teh B.T."/>
            <person name="Wongkham C."/>
            <person name="Intapan P.M."/>
            <person name="Maleewong W."/>
            <person name="Yang X."/>
            <person name="Hu M."/>
            <person name="Wang Z."/>
            <person name="Hofmann A."/>
            <person name="Sternberg P.W."/>
            <person name="Tan P."/>
            <person name="Wang J."/>
            <person name="Gasser R.B."/>
        </authorList>
    </citation>
    <scope>NUCLEOTIDE SEQUENCE [LARGE SCALE GENOMIC DNA]</scope>
</reference>
<name>A0A075A7P2_OPIVI</name>
<dbReference type="EMBL" id="KL596847">
    <property type="protein sequence ID" value="KER23494.1"/>
    <property type="molecule type" value="Genomic_DNA"/>
</dbReference>
<dbReference type="KEGG" id="ovi:T265_08618"/>
<gene>
    <name evidence="1" type="ORF">T265_08618</name>
</gene>
<evidence type="ECO:0000313" key="1">
    <source>
        <dbReference type="EMBL" id="KER23494.1"/>
    </source>
</evidence>
<dbReference type="AlphaFoldDB" id="A0A075A7P2"/>
<proteinExistence type="predicted"/>
<dbReference type="Proteomes" id="UP000054324">
    <property type="component" value="Unassembled WGS sequence"/>
</dbReference>
<evidence type="ECO:0000313" key="2">
    <source>
        <dbReference type="Proteomes" id="UP000054324"/>
    </source>
</evidence>
<accession>A0A075A7P2</accession>
<dbReference type="CTD" id="20322797"/>
<sequence length="208" mass="22780">MSSTPFWTAFWPATDYKEQRSDWLESVPIRMEHFRSGLNIKAIQFQSSDWKSEDKGSAPASGGVAVIPIALEQAVLMSGTEGCSIELEGILKEAGPVDRSAYALAVTRLYEEILHSFRINISTSFNPPGNPEGSKLREGNYNIHACVPQVSMSVTGSRKSELSSKFLKSHLHTIVHKTHNRPADAPTARTPNGTFQASPCILCSDTES</sequence>
<keyword evidence="2" id="KW-1185">Reference proteome</keyword>
<organism evidence="1 2">
    <name type="scientific">Opisthorchis viverrini</name>
    <name type="common">Southeast Asian liver fluke</name>
    <dbReference type="NCBI Taxonomy" id="6198"/>
    <lineage>
        <taxon>Eukaryota</taxon>
        <taxon>Metazoa</taxon>
        <taxon>Spiralia</taxon>
        <taxon>Lophotrochozoa</taxon>
        <taxon>Platyhelminthes</taxon>
        <taxon>Trematoda</taxon>
        <taxon>Digenea</taxon>
        <taxon>Opisthorchiida</taxon>
        <taxon>Opisthorchiata</taxon>
        <taxon>Opisthorchiidae</taxon>
        <taxon>Opisthorchis</taxon>
    </lineage>
</organism>
<protein>
    <submittedName>
        <fullName evidence="1">Uncharacterized protein</fullName>
    </submittedName>
</protein>
<dbReference type="RefSeq" id="XP_009172744.1">
    <property type="nucleotide sequence ID" value="XM_009174480.1"/>
</dbReference>